<keyword evidence="1" id="KW-1185">Reference proteome</keyword>
<evidence type="ECO:0000313" key="2">
    <source>
        <dbReference type="WBParaSite" id="PTRK_0000468400.1"/>
    </source>
</evidence>
<dbReference type="AlphaFoldDB" id="A0A0N4ZAX0"/>
<protein>
    <submittedName>
        <fullName evidence="2">NR LBD domain-containing protein</fullName>
    </submittedName>
</protein>
<dbReference type="WBParaSite" id="PTRK_0000468400.1">
    <property type="protein sequence ID" value="PTRK_0000468400.1"/>
    <property type="gene ID" value="PTRK_0000468400"/>
</dbReference>
<dbReference type="Proteomes" id="UP000038045">
    <property type="component" value="Unplaced"/>
</dbReference>
<reference evidence="2" key="1">
    <citation type="submission" date="2017-02" db="UniProtKB">
        <authorList>
            <consortium name="WormBaseParasite"/>
        </authorList>
    </citation>
    <scope>IDENTIFICATION</scope>
</reference>
<organism evidence="1 2">
    <name type="scientific">Parastrongyloides trichosuri</name>
    <name type="common">Possum-specific nematode worm</name>
    <dbReference type="NCBI Taxonomy" id="131310"/>
    <lineage>
        <taxon>Eukaryota</taxon>
        <taxon>Metazoa</taxon>
        <taxon>Ecdysozoa</taxon>
        <taxon>Nematoda</taxon>
        <taxon>Chromadorea</taxon>
        <taxon>Rhabditida</taxon>
        <taxon>Tylenchina</taxon>
        <taxon>Panagrolaimomorpha</taxon>
        <taxon>Strongyloidoidea</taxon>
        <taxon>Strongyloididae</taxon>
        <taxon>Parastrongyloides</taxon>
    </lineage>
</organism>
<name>A0A0N4ZAX0_PARTI</name>
<sequence length="173" mass="20588">MAPNNSIYITSRAQRNKLMLRIAACFYYADLIRTQILISKTVNESQKKVYTWCIQKFPRLLVILNNEFSTNDLNKFNMTKSTFKKLDELMAENENDIINHFKKGNRNDNPLLDFINQRPIFELLIELKWETVKFITYHRENFHTWIIDTINEDMKDYPVQSTSQSHAATIKFI</sequence>
<proteinExistence type="predicted"/>
<accession>A0A0N4ZAX0</accession>
<evidence type="ECO:0000313" key="1">
    <source>
        <dbReference type="Proteomes" id="UP000038045"/>
    </source>
</evidence>